<feature type="site" description="Important for catalytic activity" evidence="7">
    <location>
        <position position="202"/>
    </location>
</feature>
<dbReference type="PANTHER" id="PTHR30518:SF2">
    <property type="entry name" value="ENDOLYTIC MUREIN TRANSGLYCOSYLASE"/>
    <property type="match status" value="1"/>
</dbReference>
<gene>
    <name evidence="7" type="primary">mltG</name>
    <name evidence="8" type="ORF">A6A04_06920</name>
</gene>
<evidence type="ECO:0000256" key="1">
    <source>
        <dbReference type="ARBA" id="ARBA00022475"/>
    </source>
</evidence>
<dbReference type="OrthoDB" id="9814591at2"/>
<evidence type="ECO:0000313" key="8">
    <source>
        <dbReference type="EMBL" id="OAN45622.1"/>
    </source>
</evidence>
<evidence type="ECO:0000313" key="9">
    <source>
        <dbReference type="Proteomes" id="UP000078428"/>
    </source>
</evidence>
<dbReference type="GO" id="GO:0071555">
    <property type="term" value="P:cell wall organization"/>
    <property type="evidence" value="ECO:0007669"/>
    <property type="project" value="UniProtKB-KW"/>
</dbReference>
<keyword evidence="5 7" id="KW-0456">Lyase</keyword>
<dbReference type="PANTHER" id="PTHR30518">
    <property type="entry name" value="ENDOLYTIC MUREIN TRANSGLYCOSYLASE"/>
    <property type="match status" value="1"/>
</dbReference>
<comment type="function">
    <text evidence="7">Functions as a peptidoglycan terminase that cleaves nascent peptidoglycan strands endolytically to terminate their elongation.</text>
</comment>
<dbReference type="GO" id="GO:0009252">
    <property type="term" value="P:peptidoglycan biosynthetic process"/>
    <property type="evidence" value="ECO:0007669"/>
    <property type="project" value="UniProtKB-UniRule"/>
</dbReference>
<dbReference type="EC" id="4.2.2.29" evidence="7"/>
<name>A0A178MA40_9PROT</name>
<evidence type="ECO:0000256" key="5">
    <source>
        <dbReference type="ARBA" id="ARBA00023239"/>
    </source>
</evidence>
<keyword evidence="7" id="KW-0997">Cell inner membrane</keyword>
<dbReference type="Proteomes" id="UP000078428">
    <property type="component" value="Unassembled WGS sequence"/>
</dbReference>
<keyword evidence="9" id="KW-1185">Reference proteome</keyword>
<organism evidence="8 9">
    <name type="scientific">Paramagnetospirillum marisnigri</name>
    <dbReference type="NCBI Taxonomy" id="1285242"/>
    <lineage>
        <taxon>Bacteria</taxon>
        <taxon>Pseudomonadati</taxon>
        <taxon>Pseudomonadota</taxon>
        <taxon>Alphaproteobacteria</taxon>
        <taxon>Rhodospirillales</taxon>
        <taxon>Magnetospirillaceae</taxon>
        <taxon>Paramagnetospirillum</taxon>
    </lineage>
</organism>
<evidence type="ECO:0000256" key="7">
    <source>
        <dbReference type="HAMAP-Rule" id="MF_02065"/>
    </source>
</evidence>
<keyword evidence="6 7" id="KW-0961">Cell wall biogenesis/degradation</keyword>
<dbReference type="HAMAP" id="MF_02065">
    <property type="entry name" value="MltG"/>
    <property type="match status" value="1"/>
</dbReference>
<dbReference type="FunFam" id="3.30.160.60:FF:000242">
    <property type="entry name" value="Endolytic murein transglycosylase"/>
    <property type="match status" value="1"/>
</dbReference>
<accession>A0A178MA40</accession>
<protein>
    <recommendedName>
        <fullName evidence="7">Endolytic murein transglycosylase</fullName>
        <ecNumber evidence="7">4.2.2.29</ecNumber>
    </recommendedName>
    <alternativeName>
        <fullName evidence="7">Peptidoglycan lytic transglycosylase</fullName>
    </alternativeName>
    <alternativeName>
        <fullName evidence="7">Peptidoglycan polymerization terminase</fullName>
    </alternativeName>
</protein>
<sequence>MKRTVIIALVAILVLAVLAGGGLAWEGHRRFTRPGPSTQPITVVIPKGSGTELIGQSLEAAGVVSSGFIFSIGVKLRHATLKAGEYAFPAGVSAEEAMRIIAEGKVVIHKLTVAEGLTVRQVVDLVKEADFLAGPVTRKVAEGWLLPETWHMTRDEARDEVLARMEKAMRQTVDVLWVARAPGLPLKTREEALILASMVERETAVEVERPRVAAVFYNRLAKRMRLQSDPTVIYGVSDGLGELDRSLTRDDLMTRHPWNTYVIDALPATPIANPGRASIEAVLHPARSEELYFVADGTGGHAFARTLDEHNANVAKWRKIEKAGKGG</sequence>
<evidence type="ECO:0000256" key="3">
    <source>
        <dbReference type="ARBA" id="ARBA00022989"/>
    </source>
</evidence>
<dbReference type="Pfam" id="PF02618">
    <property type="entry name" value="YceG"/>
    <property type="match status" value="1"/>
</dbReference>
<dbReference type="CDD" id="cd08010">
    <property type="entry name" value="MltG_like"/>
    <property type="match status" value="1"/>
</dbReference>
<keyword evidence="2 7" id="KW-0812">Transmembrane</keyword>
<comment type="catalytic activity">
    <reaction evidence="7">
        <text>a peptidoglycan chain = a peptidoglycan chain with N-acetyl-1,6-anhydromuramyl-[peptide] at the reducing end + a peptidoglycan chain with N-acetylglucosamine at the non-reducing end.</text>
        <dbReference type="EC" id="4.2.2.29"/>
    </reaction>
</comment>
<evidence type="ECO:0000256" key="2">
    <source>
        <dbReference type="ARBA" id="ARBA00022692"/>
    </source>
</evidence>
<dbReference type="GO" id="GO:0008932">
    <property type="term" value="F:lytic endotransglycosylase activity"/>
    <property type="evidence" value="ECO:0007669"/>
    <property type="project" value="UniProtKB-UniRule"/>
</dbReference>
<dbReference type="AlphaFoldDB" id="A0A178MA40"/>
<dbReference type="NCBIfam" id="TIGR00247">
    <property type="entry name" value="endolytic transglycosylase MltG"/>
    <property type="match status" value="1"/>
</dbReference>
<comment type="similarity">
    <text evidence="7">Belongs to the transglycosylase MltG family.</text>
</comment>
<dbReference type="Gene3D" id="3.30.1490.480">
    <property type="entry name" value="Endolytic murein transglycosylase"/>
    <property type="match status" value="1"/>
</dbReference>
<keyword evidence="4 7" id="KW-0472">Membrane</keyword>
<evidence type="ECO:0000256" key="4">
    <source>
        <dbReference type="ARBA" id="ARBA00023136"/>
    </source>
</evidence>
<dbReference type="Gene3D" id="3.30.160.60">
    <property type="entry name" value="Classic Zinc Finger"/>
    <property type="match status" value="1"/>
</dbReference>
<dbReference type="STRING" id="1285242.A6A04_06920"/>
<reference evidence="8 9" key="1">
    <citation type="submission" date="2016-04" db="EMBL/GenBank/DDBJ databases">
        <title>Draft genome sequence of freshwater magnetotactic bacteria Magnetospirillum marisnigri SP-1 and Magnetospirillum moscoviense BB-1.</title>
        <authorList>
            <person name="Koziaeva V."/>
            <person name="Dziuba M.V."/>
            <person name="Ivanov T.M."/>
            <person name="Kuznetsov B."/>
            <person name="Grouzdev D.S."/>
        </authorList>
    </citation>
    <scope>NUCLEOTIDE SEQUENCE [LARGE SCALE GENOMIC DNA]</scope>
    <source>
        <strain evidence="8 9">SP-1</strain>
    </source>
</reference>
<dbReference type="EMBL" id="LWQT01000098">
    <property type="protein sequence ID" value="OAN45622.1"/>
    <property type="molecule type" value="Genomic_DNA"/>
</dbReference>
<dbReference type="GO" id="GO:0005886">
    <property type="term" value="C:plasma membrane"/>
    <property type="evidence" value="ECO:0007669"/>
    <property type="project" value="UniProtKB-UniRule"/>
</dbReference>
<keyword evidence="3 7" id="KW-1133">Transmembrane helix</keyword>
<dbReference type="InterPro" id="IPR003770">
    <property type="entry name" value="MLTG-like"/>
</dbReference>
<keyword evidence="1 7" id="KW-1003">Cell membrane</keyword>
<evidence type="ECO:0000256" key="6">
    <source>
        <dbReference type="ARBA" id="ARBA00023316"/>
    </source>
</evidence>
<dbReference type="RefSeq" id="WP_068495323.1">
    <property type="nucleotide sequence ID" value="NZ_LWQT01000098.1"/>
</dbReference>
<comment type="caution">
    <text evidence="8">The sequence shown here is derived from an EMBL/GenBank/DDBJ whole genome shotgun (WGS) entry which is preliminary data.</text>
</comment>
<proteinExistence type="inferred from homology"/>